<reference evidence="1 2" key="1">
    <citation type="submission" date="2014-08" db="EMBL/GenBank/DDBJ databases">
        <title>Comparative genomics reveals surprising divergence of two closely related strains of uncultivated UCYN-A cyanobacteria.</title>
        <authorList>
            <person name="Bombar D."/>
            <person name="Heller P."/>
            <person name="Sanchez-Baracaldo P."/>
            <person name="Carter B.J."/>
            <person name="Zert J.P."/>
        </authorList>
    </citation>
    <scope>NUCLEOTIDE SEQUENCE [LARGE SCALE GENOMIC DNA]</scope>
</reference>
<dbReference type="Proteomes" id="UP000028922">
    <property type="component" value="Unassembled WGS sequence"/>
</dbReference>
<comment type="caution">
    <text evidence="1">The sequence shown here is derived from an EMBL/GenBank/DDBJ whole genome shotgun (WGS) entry which is preliminary data.</text>
</comment>
<gene>
    <name evidence="1" type="ORF">ucyna2_01056</name>
</gene>
<accession>A0A086CG35</accession>
<organism evidence="1 2">
    <name type="scientific">Candidatus Atelocyanobacterium thalassa isolate SIO64986</name>
    <dbReference type="NCBI Taxonomy" id="1527444"/>
    <lineage>
        <taxon>Bacteria</taxon>
        <taxon>Bacillati</taxon>
        <taxon>Cyanobacteriota</taxon>
        <taxon>Cyanophyceae</taxon>
        <taxon>Oscillatoriophycideae</taxon>
        <taxon>Chroococcales</taxon>
        <taxon>Aphanothecaceae</taxon>
        <taxon>Candidatus Atelocyanobacterium</taxon>
        <taxon>Candidatus Atelocyanobacterium thalassae</taxon>
    </lineage>
</organism>
<dbReference type="EMBL" id="JPSP01000013">
    <property type="protein sequence ID" value="KFF41149.1"/>
    <property type="molecule type" value="Genomic_DNA"/>
</dbReference>
<dbReference type="AlphaFoldDB" id="A0A086CG35"/>
<protein>
    <submittedName>
        <fullName evidence="1">Uncharacterized protein</fullName>
    </submittedName>
</protein>
<evidence type="ECO:0000313" key="2">
    <source>
        <dbReference type="Proteomes" id="UP000028922"/>
    </source>
</evidence>
<evidence type="ECO:0000313" key="1">
    <source>
        <dbReference type="EMBL" id="KFF41149.1"/>
    </source>
</evidence>
<name>A0A086CG35_9CHRO</name>
<proteinExistence type="predicted"/>
<sequence>MSLICDFLESGLIPETSAYKALKIGINSVNSLASFVQTDILFSG</sequence>